<dbReference type="OrthoDB" id="4961579at2"/>
<evidence type="ECO:0000313" key="2">
    <source>
        <dbReference type="Proteomes" id="UP000256727"/>
    </source>
</evidence>
<name>A0A3D9L8Y3_9MICC</name>
<evidence type="ECO:0000313" key="1">
    <source>
        <dbReference type="EMBL" id="REE02765.1"/>
    </source>
</evidence>
<keyword evidence="2" id="KW-1185">Reference proteome</keyword>
<comment type="caution">
    <text evidence="1">The sequence shown here is derived from an EMBL/GenBank/DDBJ whole genome shotgun (WGS) entry which is preliminary data.</text>
</comment>
<dbReference type="RefSeq" id="WP_147301160.1">
    <property type="nucleotide sequence ID" value="NZ_QREH01000001.1"/>
</dbReference>
<proteinExistence type="predicted"/>
<dbReference type="Gene3D" id="3.40.50.2000">
    <property type="entry name" value="Glycogen Phosphorylase B"/>
    <property type="match status" value="1"/>
</dbReference>
<dbReference type="SUPFAM" id="SSF53756">
    <property type="entry name" value="UDP-Glycosyltransferase/glycogen phosphorylase"/>
    <property type="match status" value="1"/>
</dbReference>
<dbReference type="Proteomes" id="UP000256727">
    <property type="component" value="Unassembled WGS sequence"/>
</dbReference>
<gene>
    <name evidence="1" type="ORF">C8E99_0548</name>
</gene>
<sequence length="701" mass="76674">MSTVLLLTRSPGPAEAQVFSSLRDSGHEIHVFDVNGQWFRGGDRVPLWMKGYRLRRSALATSYMTQFIEAKGVDRVIALGLEAAAFAAENVVVPFVPWLMRGSLDFSSARTALAEDFAKLNSATDRLLVDDEWEMDKAGAKGSTVAHLLAPLLLGDGQPVLSADAGTRVALIHPHAMDAERVDTYRENLSAALDGVEAVPVAAESLYRGRDLSRGRLLAPTLRTRLEGYSHAVFVGTSRHYSAVLGSLAGQWDRVIVEETIGNGNMVRDLGLPRVARGLRISAELQRMVAGGTPEPVAEGTASARTVDHDDDLLSALDRIMDRTVSRDFEELAALQGTGPLDVFYSVAPLQDRTNGARPQRIRNMAEAFDRPEAAIRLYSSGGGFRRRAAAVRSLIAEGRALGVFYGENSTSPIASKDAVDDLERLMDEIRQAGGRCAWFVRDLHWLDEVDGYLDDEEMRSELTARGLQELRQIGDRAEMLLAPSRASGDGFNRLLTTHGETARDWVPLPPAVAEANVVDAGGVHPVAEGTTLLYAGGMNSVYGMDDYLAAVSGGGTGYLLDFVVRDEEADYLRTCLDRHGLLGLERVRILTVPLDLYRPRTAVCLGIVLLDSDYARFSFPYKTVSMIERGFPVLCYQDMGIADFVRENRVGLGCERTPESIRESIEHLVADGAPGLDHTRTSETWDRRVRTVREGLAAQS</sequence>
<dbReference type="EMBL" id="QREH01000001">
    <property type="protein sequence ID" value="REE02765.1"/>
    <property type="molecule type" value="Genomic_DNA"/>
</dbReference>
<protein>
    <submittedName>
        <fullName evidence="1">Uncharacterized protein</fullName>
    </submittedName>
</protein>
<reference evidence="1 2" key="1">
    <citation type="submission" date="2018-07" db="EMBL/GenBank/DDBJ databases">
        <title>Sequencing the genomes of 1000 actinobacteria strains.</title>
        <authorList>
            <person name="Klenk H.-P."/>
        </authorList>
    </citation>
    <scope>NUCLEOTIDE SEQUENCE [LARGE SCALE GENOMIC DNA]</scope>
    <source>
        <strain evidence="1 2">DSM 14442</strain>
    </source>
</reference>
<organism evidence="1 2">
    <name type="scientific">Citricoccus muralis</name>
    <dbReference type="NCBI Taxonomy" id="169134"/>
    <lineage>
        <taxon>Bacteria</taxon>
        <taxon>Bacillati</taxon>
        <taxon>Actinomycetota</taxon>
        <taxon>Actinomycetes</taxon>
        <taxon>Micrococcales</taxon>
        <taxon>Micrococcaceae</taxon>
        <taxon>Citricoccus</taxon>
    </lineage>
</organism>
<dbReference type="AlphaFoldDB" id="A0A3D9L8Y3"/>
<accession>A0A3D9L8Y3</accession>